<evidence type="ECO:0000256" key="1">
    <source>
        <dbReference type="PROSITE-ProRule" id="PRU00221"/>
    </source>
</evidence>
<dbReference type="PANTHER" id="PTHR19879">
    <property type="entry name" value="TRANSCRIPTION INITIATION FACTOR TFIID"/>
    <property type="match status" value="1"/>
</dbReference>
<dbReference type="SMART" id="SM00320">
    <property type="entry name" value="WD40"/>
    <property type="match status" value="2"/>
</dbReference>
<organism evidence="3 4">
    <name type="scientific">Nocardia fusca</name>
    <dbReference type="NCBI Taxonomy" id="941183"/>
    <lineage>
        <taxon>Bacteria</taxon>
        <taxon>Bacillati</taxon>
        <taxon>Actinomycetota</taxon>
        <taxon>Actinomycetes</taxon>
        <taxon>Mycobacteriales</taxon>
        <taxon>Nocardiaceae</taxon>
        <taxon>Nocardia</taxon>
    </lineage>
</organism>
<proteinExistence type="predicted"/>
<dbReference type="PROSITE" id="PS50082">
    <property type="entry name" value="WD_REPEATS_2"/>
    <property type="match status" value="2"/>
</dbReference>
<dbReference type="EMBL" id="JBFAIH010000004">
    <property type="protein sequence ID" value="MEV0363090.1"/>
    <property type="molecule type" value="Genomic_DNA"/>
</dbReference>
<feature type="repeat" description="WD" evidence="1">
    <location>
        <begin position="1"/>
        <end position="28"/>
    </location>
</feature>
<evidence type="ECO:0000313" key="3">
    <source>
        <dbReference type="EMBL" id="MEV0363090.1"/>
    </source>
</evidence>
<dbReference type="Gene3D" id="2.130.10.10">
    <property type="entry name" value="YVTN repeat-like/Quinoprotein amine dehydrogenase"/>
    <property type="match status" value="1"/>
</dbReference>
<dbReference type="Proteomes" id="UP001551658">
    <property type="component" value="Unassembled WGS sequence"/>
</dbReference>
<feature type="domain" description="Translation initiation factor beta propellor-like" evidence="2">
    <location>
        <begin position="15"/>
        <end position="90"/>
    </location>
</feature>
<name>A0ABV3F694_9NOCA</name>
<dbReference type="InterPro" id="IPR001680">
    <property type="entry name" value="WD40_rpt"/>
</dbReference>
<dbReference type="InterPro" id="IPR036322">
    <property type="entry name" value="WD40_repeat_dom_sf"/>
</dbReference>
<keyword evidence="1" id="KW-0853">WD repeat</keyword>
<dbReference type="PANTHER" id="PTHR19879:SF9">
    <property type="entry name" value="TRANSCRIPTION INITIATION FACTOR TFIID SUBUNIT 5"/>
    <property type="match status" value="1"/>
</dbReference>
<dbReference type="InterPro" id="IPR015943">
    <property type="entry name" value="WD40/YVTN_repeat-like_dom_sf"/>
</dbReference>
<reference evidence="3 4" key="1">
    <citation type="submission" date="2024-06" db="EMBL/GenBank/DDBJ databases">
        <title>The Natural Products Discovery Center: Release of the First 8490 Sequenced Strains for Exploring Actinobacteria Biosynthetic Diversity.</title>
        <authorList>
            <person name="Kalkreuter E."/>
            <person name="Kautsar S.A."/>
            <person name="Yang D."/>
            <person name="Bader C.D."/>
            <person name="Teijaro C.N."/>
            <person name="Fluegel L."/>
            <person name="Davis C.M."/>
            <person name="Simpson J.R."/>
            <person name="Lauterbach L."/>
            <person name="Steele A.D."/>
            <person name="Gui C."/>
            <person name="Meng S."/>
            <person name="Li G."/>
            <person name="Viehrig K."/>
            <person name="Ye F."/>
            <person name="Su P."/>
            <person name="Kiefer A.F."/>
            <person name="Nichols A."/>
            <person name="Cepeda A.J."/>
            <person name="Yan W."/>
            <person name="Fan B."/>
            <person name="Jiang Y."/>
            <person name="Adhikari A."/>
            <person name="Zheng C.-J."/>
            <person name="Schuster L."/>
            <person name="Cowan T.M."/>
            <person name="Smanski M.J."/>
            <person name="Chevrette M.G."/>
            <person name="De Carvalho L.P.S."/>
            <person name="Shen B."/>
        </authorList>
    </citation>
    <scope>NUCLEOTIDE SEQUENCE [LARGE SCALE GENOMIC DNA]</scope>
    <source>
        <strain evidence="3 4">NPDC050671</strain>
    </source>
</reference>
<feature type="repeat" description="WD" evidence="1">
    <location>
        <begin position="34"/>
        <end position="68"/>
    </location>
</feature>
<feature type="non-terminal residue" evidence="3">
    <location>
        <position position="1"/>
    </location>
</feature>
<dbReference type="SUPFAM" id="SSF50978">
    <property type="entry name" value="WD40 repeat-like"/>
    <property type="match status" value="1"/>
</dbReference>
<evidence type="ECO:0000313" key="4">
    <source>
        <dbReference type="Proteomes" id="UP001551658"/>
    </source>
</evidence>
<keyword evidence="4" id="KW-1185">Reference proteome</keyword>
<gene>
    <name evidence="3" type="ORF">AB0H72_10350</name>
</gene>
<dbReference type="InterPro" id="IPR013979">
    <property type="entry name" value="TIF_beta_prop-like"/>
</dbReference>
<accession>A0ABV3F694</accession>
<protein>
    <recommendedName>
        <fullName evidence="2">Translation initiation factor beta propellor-like domain-containing protein</fullName>
    </recommendedName>
</protein>
<sequence>PTGDILAASGDGGGVQLWNPATGEKIRDIPATLVNSVAFNPTGDILATSSYGDRVQLWNPSTGKKIGDIPVTGTSSVAFNPTGDILATVGSNGTALWDIPTQRKIGDLPEGRIDVMAFSRDGYTLNVLTAGAPARSWDTGFTVDVVAFLCSWRKRTSAPEKWTQDVPADLTPQLCP</sequence>
<comment type="caution">
    <text evidence="3">The sequence shown here is derived from an EMBL/GenBank/DDBJ whole genome shotgun (WGS) entry which is preliminary data.</text>
</comment>
<dbReference type="Pfam" id="PF08662">
    <property type="entry name" value="eIF2A"/>
    <property type="match status" value="1"/>
</dbReference>
<evidence type="ECO:0000259" key="2">
    <source>
        <dbReference type="Pfam" id="PF08662"/>
    </source>
</evidence>